<name>A0ABU2J6K3_9ACTN</name>
<dbReference type="Proteomes" id="UP001183176">
    <property type="component" value="Unassembled WGS sequence"/>
</dbReference>
<evidence type="ECO:0000313" key="2">
    <source>
        <dbReference type="Proteomes" id="UP001183176"/>
    </source>
</evidence>
<keyword evidence="2" id="KW-1185">Reference proteome</keyword>
<gene>
    <name evidence="1" type="ORF">RM423_04390</name>
</gene>
<evidence type="ECO:0000313" key="1">
    <source>
        <dbReference type="EMBL" id="MDT0260626.1"/>
    </source>
</evidence>
<accession>A0ABU2J6K3</accession>
<dbReference type="EMBL" id="JAVREH010000004">
    <property type="protein sequence ID" value="MDT0260626.1"/>
    <property type="molecule type" value="Genomic_DNA"/>
</dbReference>
<reference evidence="2" key="1">
    <citation type="submission" date="2023-07" db="EMBL/GenBank/DDBJ databases">
        <title>30 novel species of actinomycetes from the DSMZ collection.</title>
        <authorList>
            <person name="Nouioui I."/>
        </authorList>
    </citation>
    <scope>NUCLEOTIDE SEQUENCE [LARGE SCALE GENOMIC DNA]</scope>
    <source>
        <strain evidence="2">DSM 44399</strain>
    </source>
</reference>
<comment type="caution">
    <text evidence="1">The sequence shown here is derived from an EMBL/GenBank/DDBJ whole genome shotgun (WGS) entry which is preliminary data.</text>
</comment>
<organism evidence="1 2">
    <name type="scientific">Jatrophihabitans lederbergiae</name>
    <dbReference type="NCBI Taxonomy" id="3075547"/>
    <lineage>
        <taxon>Bacteria</taxon>
        <taxon>Bacillati</taxon>
        <taxon>Actinomycetota</taxon>
        <taxon>Actinomycetes</taxon>
        <taxon>Jatrophihabitantales</taxon>
        <taxon>Jatrophihabitantaceae</taxon>
        <taxon>Jatrophihabitans</taxon>
    </lineage>
</organism>
<proteinExistence type="predicted"/>
<dbReference type="RefSeq" id="WP_311421783.1">
    <property type="nucleotide sequence ID" value="NZ_JAVREH010000004.1"/>
</dbReference>
<sequence>MIDPTPTTPDGSSLQIQLNSFWSAAAQSIRKPWQNVSTRETDHPRCDSTNITEFNYCPSGNYVYFSDQEARQAYNSLPDKQQNPQTGQLTLIDNAPADYSLGMLFVYGWAMAVRSQLFHASTQDRDAILAASCYSGAFTASINTDDPSQGFALSPPDMDEATAAVIRVVPEPQAYGAHGTTALDRIQSFTKGYFGGLPSC</sequence>
<protein>
    <submittedName>
        <fullName evidence="1">Uncharacterized protein</fullName>
    </submittedName>
</protein>